<reference evidence="2" key="1">
    <citation type="submission" date="2020-04" db="EMBL/GenBank/DDBJ databases">
        <authorList>
            <person name="Chiriac C."/>
            <person name="Salcher M."/>
            <person name="Ghai R."/>
            <person name="Kavagutti S V."/>
        </authorList>
    </citation>
    <scope>NUCLEOTIDE SEQUENCE</scope>
</reference>
<sequence length="49" mass="5393">MAKTGLYSNIHAKRERIKEGSGEKMNKVGSKNAPTAKDFKQSAKTAKKK</sequence>
<gene>
    <name evidence="2" type="ORF">UFOVP586_22</name>
</gene>
<evidence type="ECO:0000256" key="1">
    <source>
        <dbReference type="SAM" id="MobiDB-lite"/>
    </source>
</evidence>
<protein>
    <submittedName>
        <fullName evidence="2">Uncharacterized protein</fullName>
    </submittedName>
</protein>
<feature type="compositionally biased region" description="Basic and acidic residues" evidence="1">
    <location>
        <begin position="16"/>
        <end position="26"/>
    </location>
</feature>
<feature type="region of interest" description="Disordered" evidence="1">
    <location>
        <begin position="1"/>
        <end position="49"/>
    </location>
</feature>
<dbReference type="EMBL" id="LR796553">
    <property type="protein sequence ID" value="CAB4151500.1"/>
    <property type="molecule type" value="Genomic_DNA"/>
</dbReference>
<organism evidence="2">
    <name type="scientific">uncultured Caudovirales phage</name>
    <dbReference type="NCBI Taxonomy" id="2100421"/>
    <lineage>
        <taxon>Viruses</taxon>
        <taxon>Duplodnaviria</taxon>
        <taxon>Heunggongvirae</taxon>
        <taxon>Uroviricota</taxon>
        <taxon>Caudoviricetes</taxon>
        <taxon>Peduoviridae</taxon>
        <taxon>Maltschvirus</taxon>
        <taxon>Maltschvirus maltsch</taxon>
    </lineage>
</organism>
<name>A0A6J5N2H5_9CAUD</name>
<accession>A0A6J5N2H5</accession>
<evidence type="ECO:0000313" key="2">
    <source>
        <dbReference type="EMBL" id="CAB4151500.1"/>
    </source>
</evidence>
<proteinExistence type="predicted"/>